<sequence length="51" mass="6052">MRMKYFVLYDFFEVENARAKSSQHNTSFNDFGVIIFTCVLNLLGYSEQYTI</sequence>
<keyword evidence="2" id="KW-1185">Reference proteome</keyword>
<evidence type="ECO:0000313" key="2">
    <source>
        <dbReference type="Proteomes" id="UP000694240"/>
    </source>
</evidence>
<proteinExistence type="predicted"/>
<dbReference type="Proteomes" id="UP000694240">
    <property type="component" value="Chromosome 5"/>
</dbReference>
<name>A0A8T2CZJ5_9BRAS</name>
<dbReference type="AlphaFoldDB" id="A0A8T2CZJ5"/>
<reference evidence="1 2" key="1">
    <citation type="submission" date="2020-12" db="EMBL/GenBank/DDBJ databases">
        <title>Concerted genomic and epigenomic changes stabilize Arabidopsis allopolyploids.</title>
        <authorList>
            <person name="Chen Z."/>
        </authorList>
    </citation>
    <scope>NUCLEOTIDE SEQUENCE [LARGE SCALE GENOMIC DNA]</scope>
    <source>
        <strain evidence="1">Allo738</strain>
        <tissue evidence="1">Leaf</tissue>
    </source>
</reference>
<evidence type="ECO:0000313" key="1">
    <source>
        <dbReference type="EMBL" id="KAG7603153.1"/>
    </source>
</evidence>
<protein>
    <submittedName>
        <fullName evidence="1">Uncharacterized protein</fullName>
    </submittedName>
</protein>
<organism evidence="1 2">
    <name type="scientific">Arabidopsis thaliana x Arabidopsis arenosa</name>
    <dbReference type="NCBI Taxonomy" id="1240361"/>
    <lineage>
        <taxon>Eukaryota</taxon>
        <taxon>Viridiplantae</taxon>
        <taxon>Streptophyta</taxon>
        <taxon>Embryophyta</taxon>
        <taxon>Tracheophyta</taxon>
        <taxon>Spermatophyta</taxon>
        <taxon>Magnoliopsida</taxon>
        <taxon>eudicotyledons</taxon>
        <taxon>Gunneridae</taxon>
        <taxon>Pentapetalae</taxon>
        <taxon>rosids</taxon>
        <taxon>malvids</taxon>
        <taxon>Brassicales</taxon>
        <taxon>Brassicaceae</taxon>
        <taxon>Camelineae</taxon>
        <taxon>Arabidopsis</taxon>
    </lineage>
</organism>
<comment type="caution">
    <text evidence="1">The sequence shown here is derived from an EMBL/GenBank/DDBJ whole genome shotgun (WGS) entry which is preliminary data.</text>
</comment>
<gene>
    <name evidence="1" type="ORF">ISN45_At05g021450</name>
</gene>
<accession>A0A8T2CZJ5</accession>
<dbReference type="EMBL" id="JAEFBK010000005">
    <property type="protein sequence ID" value="KAG7603153.1"/>
    <property type="molecule type" value="Genomic_DNA"/>
</dbReference>